<dbReference type="Proteomes" id="UP000663868">
    <property type="component" value="Unassembled WGS sequence"/>
</dbReference>
<evidence type="ECO:0000313" key="9">
    <source>
        <dbReference type="Proteomes" id="UP000663860"/>
    </source>
</evidence>
<protein>
    <submittedName>
        <fullName evidence="3">Uncharacterized protein</fullName>
    </submittedName>
</protein>
<feature type="compositionally biased region" description="Basic and acidic residues" evidence="2">
    <location>
        <begin position="258"/>
        <end position="274"/>
    </location>
</feature>
<dbReference type="EMBL" id="CAJOBB010003493">
    <property type="protein sequence ID" value="CAF4043616.1"/>
    <property type="molecule type" value="Genomic_DNA"/>
</dbReference>
<evidence type="ECO:0000313" key="3">
    <source>
        <dbReference type="EMBL" id="CAF0716472.1"/>
    </source>
</evidence>
<gene>
    <name evidence="3" type="ORF">IZO911_LOCUS1113</name>
    <name evidence="4" type="ORF">JYZ213_LOCUS1224</name>
    <name evidence="8" type="ORF">KXQ929_LOCUS31076</name>
    <name evidence="7" type="ORF">OKA104_LOCUS21333</name>
    <name evidence="6" type="ORF">OXD698_LOCUS8832</name>
    <name evidence="5" type="ORF">VCS650_LOCUS1764</name>
</gene>
<evidence type="ECO:0000313" key="4">
    <source>
        <dbReference type="EMBL" id="CAF0731292.1"/>
    </source>
</evidence>
<feature type="region of interest" description="Disordered" evidence="2">
    <location>
        <begin position="243"/>
        <end position="290"/>
    </location>
</feature>
<dbReference type="PANTHER" id="PTHR31516:SF17">
    <property type="entry name" value="STABILIZER OF AXONEMAL MICROTUBULES 2"/>
    <property type="match status" value="1"/>
</dbReference>
<dbReference type="GO" id="GO:0008017">
    <property type="term" value="F:microtubule binding"/>
    <property type="evidence" value="ECO:0007669"/>
    <property type="project" value="InterPro"/>
</dbReference>
<proteinExistence type="inferred from homology"/>
<dbReference type="Pfam" id="PF05217">
    <property type="entry name" value="SAXO1-2"/>
    <property type="match status" value="1"/>
</dbReference>
<dbReference type="EMBL" id="CAJOAZ010000434">
    <property type="protein sequence ID" value="CAF3647622.1"/>
    <property type="molecule type" value="Genomic_DNA"/>
</dbReference>
<dbReference type="Proteomes" id="UP000663881">
    <property type="component" value="Unassembled WGS sequence"/>
</dbReference>
<dbReference type="EMBL" id="CAJNON010000008">
    <property type="protein sequence ID" value="CAF0760173.1"/>
    <property type="molecule type" value="Genomic_DNA"/>
</dbReference>
<organism evidence="3 9">
    <name type="scientific">Adineta steineri</name>
    <dbReference type="NCBI Taxonomy" id="433720"/>
    <lineage>
        <taxon>Eukaryota</taxon>
        <taxon>Metazoa</taxon>
        <taxon>Spiralia</taxon>
        <taxon>Gnathifera</taxon>
        <taxon>Rotifera</taxon>
        <taxon>Eurotatoria</taxon>
        <taxon>Bdelloidea</taxon>
        <taxon>Adinetida</taxon>
        <taxon>Adinetidae</taxon>
        <taxon>Adineta</taxon>
    </lineage>
</organism>
<dbReference type="Proteomes" id="UP000663860">
    <property type="component" value="Unassembled WGS sequence"/>
</dbReference>
<dbReference type="Proteomes" id="UP000663845">
    <property type="component" value="Unassembled WGS sequence"/>
</dbReference>
<evidence type="ECO:0000256" key="1">
    <source>
        <dbReference type="ARBA" id="ARBA00008738"/>
    </source>
</evidence>
<dbReference type="GO" id="GO:0036126">
    <property type="term" value="C:sperm flagellum"/>
    <property type="evidence" value="ECO:0007669"/>
    <property type="project" value="TreeGrafter"/>
</dbReference>
<evidence type="ECO:0000256" key="2">
    <source>
        <dbReference type="SAM" id="MobiDB-lite"/>
    </source>
</evidence>
<comment type="caution">
    <text evidence="3">The sequence shown here is derived from an EMBL/GenBank/DDBJ whole genome shotgun (WGS) entry which is preliminary data.</text>
</comment>
<sequence length="480" mass="54705">MTKQCICQLCTCGKHRCPHRPYGIVGKSDQPCAVTEYKSEFVPREGGGIRESFKPDYTVQTNTAPLDDETTHKHDYIKHPVDKARSYKPEEVYVKRGDFDALTSYNKEYTPKGGERAKLIKHESQKVVSAPFEGDPTYKGMLFSLIKSYRISILIYLSADYRKWEPARTEAIRHDGGYIASADPFKGESTYSTDYLKHQGAARQAIRPDNAPMQSQEPFDDRTGYRADYVRHPQQERFQRVREEYAPNKASLDSLTTNKKDFTPKQADRTRSMKPDQQGYQSNARFEDSTTNKTDFKRWEVQPIQTHKPDEYRQKPGDMDLNTMYNSEFTPKPLAKVQAIRPVERRANDAKFDAGTTYGGDFRKWPGERTAAIRAQSGYAPPNAPFEGMSTYKGHYIPHPGGPQPSFKPSGVAYQSSAPFDDATMYRTEYTHKEVEPCPAALLDSPRSNMVLHHQEATGHKFYHSQQEAAIANYQQQVTA</sequence>
<dbReference type="GO" id="GO:0005879">
    <property type="term" value="C:axonemal microtubule"/>
    <property type="evidence" value="ECO:0007669"/>
    <property type="project" value="TreeGrafter"/>
</dbReference>
<dbReference type="Proteomes" id="UP000663844">
    <property type="component" value="Unassembled WGS sequence"/>
</dbReference>
<evidence type="ECO:0000313" key="5">
    <source>
        <dbReference type="EMBL" id="CAF0760173.1"/>
    </source>
</evidence>
<comment type="similarity">
    <text evidence="1">Belongs to the FAM154 family.</text>
</comment>
<evidence type="ECO:0000313" key="6">
    <source>
        <dbReference type="EMBL" id="CAF3647622.1"/>
    </source>
</evidence>
<dbReference type="EMBL" id="CAJNOG010000005">
    <property type="protein sequence ID" value="CAF0731292.1"/>
    <property type="molecule type" value="Genomic_DNA"/>
</dbReference>
<dbReference type="PANTHER" id="PTHR31516">
    <property type="entry name" value="STABILIZER OF AXONEMAL MICROTUBULES 2"/>
    <property type="match status" value="1"/>
</dbReference>
<dbReference type="Proteomes" id="UP000663891">
    <property type="component" value="Unassembled WGS sequence"/>
</dbReference>
<dbReference type="GO" id="GO:0036064">
    <property type="term" value="C:ciliary basal body"/>
    <property type="evidence" value="ECO:0007669"/>
    <property type="project" value="TreeGrafter"/>
</dbReference>
<dbReference type="AlphaFoldDB" id="A0A813MB89"/>
<reference evidence="3" key="1">
    <citation type="submission" date="2021-02" db="EMBL/GenBank/DDBJ databases">
        <authorList>
            <person name="Nowell W R."/>
        </authorList>
    </citation>
    <scope>NUCLEOTIDE SEQUENCE</scope>
</reference>
<dbReference type="GO" id="GO:0005814">
    <property type="term" value="C:centriole"/>
    <property type="evidence" value="ECO:0007669"/>
    <property type="project" value="TreeGrafter"/>
</dbReference>
<dbReference type="InterPro" id="IPR033336">
    <property type="entry name" value="SAXO1/2"/>
</dbReference>
<dbReference type="EMBL" id="CAJNOE010000005">
    <property type="protein sequence ID" value="CAF0716472.1"/>
    <property type="molecule type" value="Genomic_DNA"/>
</dbReference>
<evidence type="ECO:0000313" key="8">
    <source>
        <dbReference type="EMBL" id="CAF4043616.1"/>
    </source>
</evidence>
<dbReference type="OrthoDB" id="365640at2759"/>
<evidence type="ECO:0000313" key="7">
    <source>
        <dbReference type="EMBL" id="CAF3848105.1"/>
    </source>
</evidence>
<name>A0A813MB89_9BILA</name>
<dbReference type="EMBL" id="CAJOAY010001478">
    <property type="protein sequence ID" value="CAF3848105.1"/>
    <property type="molecule type" value="Genomic_DNA"/>
</dbReference>
<accession>A0A813MB89</accession>